<dbReference type="GO" id="GO:0030154">
    <property type="term" value="P:cell differentiation"/>
    <property type="evidence" value="ECO:0007669"/>
    <property type="project" value="UniProtKB-KW"/>
</dbReference>
<dbReference type="PANTHER" id="PTHR12619:SF5">
    <property type="entry name" value="TRANSCRIPTION FACTOR RFX4"/>
    <property type="match status" value="1"/>
</dbReference>
<evidence type="ECO:0000256" key="9">
    <source>
        <dbReference type="ARBA" id="ARBA00077088"/>
    </source>
</evidence>
<keyword evidence="5" id="KW-0238">DNA-binding</keyword>
<evidence type="ECO:0000313" key="13">
    <source>
        <dbReference type="Proteomes" id="UP000009046"/>
    </source>
</evidence>
<organism>
    <name type="scientific">Pediculus humanus subsp. corporis</name>
    <name type="common">Body louse</name>
    <dbReference type="NCBI Taxonomy" id="121224"/>
    <lineage>
        <taxon>Eukaryota</taxon>
        <taxon>Metazoa</taxon>
        <taxon>Ecdysozoa</taxon>
        <taxon>Arthropoda</taxon>
        <taxon>Hexapoda</taxon>
        <taxon>Insecta</taxon>
        <taxon>Pterygota</taxon>
        <taxon>Neoptera</taxon>
        <taxon>Paraneoptera</taxon>
        <taxon>Psocodea</taxon>
        <taxon>Troctomorpha</taxon>
        <taxon>Phthiraptera</taxon>
        <taxon>Anoplura</taxon>
        <taxon>Pediculidae</taxon>
        <taxon>Pediculus</taxon>
    </lineage>
</organism>
<keyword evidence="13" id="KW-1185">Reference proteome</keyword>
<dbReference type="SUPFAM" id="SSF46785">
    <property type="entry name" value="Winged helix' DNA-binding domain"/>
    <property type="match status" value="1"/>
</dbReference>
<reference evidence="11" key="2">
    <citation type="submission" date="2007-04" db="EMBL/GenBank/DDBJ databases">
        <title>The genome of the human body louse.</title>
        <authorList>
            <consortium name="The Human Body Louse Genome Consortium"/>
            <person name="Kirkness E."/>
            <person name="Walenz B."/>
            <person name="Hass B."/>
            <person name="Bruggner R."/>
            <person name="Strausberg R."/>
        </authorList>
    </citation>
    <scope>NUCLEOTIDE SEQUENCE</scope>
    <source>
        <strain evidence="11">USDA</strain>
    </source>
</reference>
<dbReference type="EMBL" id="DS235216">
    <property type="protein sequence ID" value="EEB13356.1"/>
    <property type="molecule type" value="Genomic_DNA"/>
</dbReference>
<evidence type="ECO:0000256" key="8">
    <source>
        <dbReference type="ARBA" id="ARBA00072476"/>
    </source>
</evidence>
<evidence type="ECO:0000256" key="1">
    <source>
        <dbReference type="ARBA" id="ARBA00004123"/>
    </source>
</evidence>
<keyword evidence="3" id="KW-0221">Differentiation</keyword>
<dbReference type="InParanoid" id="E0VJ00"/>
<evidence type="ECO:0000256" key="2">
    <source>
        <dbReference type="ARBA" id="ARBA00022473"/>
    </source>
</evidence>
<dbReference type="InterPro" id="IPR036388">
    <property type="entry name" value="WH-like_DNA-bd_sf"/>
</dbReference>
<dbReference type="InterPro" id="IPR003150">
    <property type="entry name" value="DNA-bd_RFX"/>
</dbReference>
<evidence type="ECO:0000313" key="11">
    <source>
        <dbReference type="EMBL" id="EEB13356.1"/>
    </source>
</evidence>
<dbReference type="FunFam" id="1.10.10.10:FF:000211">
    <property type="entry name" value="Regulatory factor X, 6"/>
    <property type="match status" value="1"/>
</dbReference>
<dbReference type="PANTHER" id="PTHR12619">
    <property type="entry name" value="RFX TRANSCRIPTION FACTOR FAMILY"/>
    <property type="match status" value="1"/>
</dbReference>
<dbReference type="RefSeq" id="XP_002426094.1">
    <property type="nucleotide sequence ID" value="XM_002426049.1"/>
</dbReference>
<dbReference type="Gene3D" id="1.10.10.10">
    <property type="entry name" value="Winged helix-like DNA-binding domain superfamily/Winged helix DNA-binding domain"/>
    <property type="match status" value="1"/>
</dbReference>
<reference evidence="12" key="3">
    <citation type="submission" date="2021-02" db="UniProtKB">
        <authorList>
            <consortium name="EnsemblMetazoa"/>
        </authorList>
    </citation>
    <scope>IDENTIFICATION</scope>
    <source>
        <strain evidence="12">USDA</strain>
    </source>
</reference>
<evidence type="ECO:0000259" key="10">
    <source>
        <dbReference type="PROSITE" id="PS51526"/>
    </source>
</evidence>
<dbReference type="GeneID" id="8230223"/>
<dbReference type="Pfam" id="PF02257">
    <property type="entry name" value="RFX_DNA_binding"/>
    <property type="match status" value="1"/>
</dbReference>
<proteinExistence type="predicted"/>
<evidence type="ECO:0000256" key="5">
    <source>
        <dbReference type="ARBA" id="ARBA00023125"/>
    </source>
</evidence>
<feature type="domain" description="RFX-type winged-helix" evidence="10">
    <location>
        <begin position="33"/>
        <end position="108"/>
    </location>
</feature>
<evidence type="ECO:0000256" key="6">
    <source>
        <dbReference type="ARBA" id="ARBA00023163"/>
    </source>
</evidence>
<dbReference type="PROSITE" id="PS51526">
    <property type="entry name" value="RFX_DBD"/>
    <property type="match status" value="1"/>
</dbReference>
<comment type="subcellular location">
    <subcellularLocation>
        <location evidence="1">Nucleus</location>
    </subcellularLocation>
</comment>
<dbReference type="VEuPathDB" id="VectorBase:PHUM236330"/>
<protein>
    <recommendedName>
        <fullName evidence="8">DNA-binding protein RFX6</fullName>
    </recommendedName>
    <alternativeName>
        <fullName evidence="9">Regulatory factor X 6</fullName>
    </alternativeName>
</protein>
<dbReference type="EMBL" id="AAZO01002741">
    <property type="status" value="NOT_ANNOTATED_CDS"/>
    <property type="molecule type" value="Genomic_DNA"/>
</dbReference>
<dbReference type="InterPro" id="IPR039779">
    <property type="entry name" value="RFX-like"/>
</dbReference>
<name>E0VJ00_PEDHC</name>
<reference evidence="11" key="1">
    <citation type="submission" date="2007-04" db="EMBL/GenBank/DDBJ databases">
        <title>Annotation of Pediculus humanus corporis strain USDA.</title>
        <authorList>
            <person name="Kirkness E."/>
            <person name="Hannick L."/>
            <person name="Hass B."/>
            <person name="Bruggner R."/>
            <person name="Lawson D."/>
            <person name="Bidwell S."/>
            <person name="Joardar V."/>
            <person name="Caler E."/>
            <person name="Walenz B."/>
            <person name="Inman J."/>
            <person name="Schobel S."/>
            <person name="Galinsky K."/>
            <person name="Amedeo P."/>
            <person name="Strausberg R."/>
        </authorList>
    </citation>
    <scope>NUCLEOTIDE SEQUENCE</scope>
    <source>
        <strain evidence="11">USDA</strain>
    </source>
</reference>
<dbReference type="eggNOG" id="KOG3712">
    <property type="taxonomic scope" value="Eukaryota"/>
</dbReference>
<keyword evidence="6" id="KW-0804">Transcription</keyword>
<dbReference type="CTD" id="8230223"/>
<keyword evidence="4" id="KW-0805">Transcription regulation</keyword>
<dbReference type="GO" id="GO:0005634">
    <property type="term" value="C:nucleus"/>
    <property type="evidence" value="ECO:0007669"/>
    <property type="project" value="UniProtKB-SubCell"/>
</dbReference>
<dbReference type="OMA" id="SIMYTAS"/>
<dbReference type="STRING" id="121224.E0VJ00"/>
<dbReference type="Pfam" id="PF25340">
    <property type="entry name" value="BCD_RFX"/>
    <property type="match status" value="1"/>
</dbReference>
<dbReference type="OrthoDB" id="10056949at2759"/>
<dbReference type="AlphaFoldDB" id="E0VJ00"/>
<dbReference type="GO" id="GO:0000978">
    <property type="term" value="F:RNA polymerase II cis-regulatory region sequence-specific DNA binding"/>
    <property type="evidence" value="ECO:0007669"/>
    <property type="project" value="TreeGrafter"/>
</dbReference>
<keyword evidence="7" id="KW-0539">Nucleus</keyword>
<evidence type="ECO:0000256" key="4">
    <source>
        <dbReference type="ARBA" id="ARBA00023015"/>
    </source>
</evidence>
<evidence type="ECO:0000313" key="12">
    <source>
        <dbReference type="EnsemblMetazoa" id="PHUM236330-PA"/>
    </source>
</evidence>
<dbReference type="InterPro" id="IPR057321">
    <property type="entry name" value="RFX1-4/6/8-like_BCD"/>
</dbReference>
<dbReference type="KEGG" id="phu:Phum_PHUM236330"/>
<gene>
    <name evidence="12" type="primary">8230223</name>
    <name evidence="11" type="ORF">Phum_PHUM236330</name>
</gene>
<evidence type="ECO:0000256" key="7">
    <source>
        <dbReference type="ARBA" id="ARBA00023242"/>
    </source>
</evidence>
<accession>E0VJ00</accession>
<dbReference type="HOGENOM" id="CLU_010393_3_0_1"/>
<dbReference type="GO" id="GO:0000981">
    <property type="term" value="F:DNA-binding transcription factor activity, RNA polymerase II-specific"/>
    <property type="evidence" value="ECO:0007669"/>
    <property type="project" value="TreeGrafter"/>
</dbReference>
<dbReference type="EnsemblMetazoa" id="PHUM236330-RA">
    <property type="protein sequence ID" value="PHUM236330-PA"/>
    <property type="gene ID" value="PHUM236330"/>
</dbReference>
<sequence>MSDRFTKLTLNIYGGENQLNSSCEIKPHSTPATLLWLGKNYELAEGICIPRNTLYSHYVHFCQTNSMSPLNSASFGKIIRQAFPSLTTRRLGTRGQSQYHYCGIAIKDSSPYYDTAFSKMIFTCSDGKKTLDKNNAKIFFSKNKGNVKIWPNFPNIKEIPMPPHVSEEKVSSFIIMYHTHCQRIFDTIIRGTLDDAYQFLEHFWQGVPSHLTDLLDTNTVVNMVGVCDSILYRTISSVFMPSVLKKCSDNLIQMIRNFADKLENWINSALTDVPQSLKTVKLKLGKRFCTTLKRQMILYQLTHTAEIVLNNCEMMNHINKDWKRINLEPITKQALLFTEGSNDHIETIQQINKYWKNFQELIGRQATIEDFTDTIETIVHRCIVEMSEKKQIPLRNVAKSFILLWHVIESLISRDMTIHSAASFGSFHLIQTMFDEYMHYLIEMLHSEDITKYLLKNITLDVLPNLDLSWTEYNDNNCYDVFNSTSNLRSLANVSGTC</sequence>
<dbReference type="InterPro" id="IPR036390">
    <property type="entry name" value="WH_DNA-bd_sf"/>
</dbReference>
<dbReference type="Proteomes" id="UP000009046">
    <property type="component" value="Unassembled WGS sequence"/>
</dbReference>
<dbReference type="EMBL" id="AAZO01002742">
    <property type="status" value="NOT_ANNOTATED_CDS"/>
    <property type="molecule type" value="Genomic_DNA"/>
</dbReference>
<keyword evidence="2" id="KW-0217">Developmental protein</keyword>
<evidence type="ECO:0000256" key="3">
    <source>
        <dbReference type="ARBA" id="ARBA00022782"/>
    </source>
</evidence>